<dbReference type="InterPro" id="IPR005636">
    <property type="entry name" value="DTW"/>
</dbReference>
<protein>
    <recommendedName>
        <fullName evidence="1">tRNA-uridine aminocarboxypropyltransferase</fullName>
        <ecNumber evidence="1">2.5.1.25</ecNumber>
    </recommendedName>
</protein>
<feature type="domain" description="DTW" evidence="5">
    <location>
        <begin position="6"/>
        <end position="194"/>
    </location>
</feature>
<keyword evidence="4" id="KW-0819">tRNA processing</keyword>
<dbReference type="PANTHER" id="PTHR21392">
    <property type="entry name" value="TRNA-URIDINE AMINOCARBOXYPROPYLTRANSFERASE 2"/>
    <property type="match status" value="1"/>
</dbReference>
<dbReference type="EMBL" id="CAOF01000124">
    <property type="protein sequence ID" value="CCO47678.1"/>
    <property type="molecule type" value="Genomic_DNA"/>
</dbReference>
<dbReference type="EC" id="2.5.1.25" evidence="1"/>
<comment type="caution">
    <text evidence="6">The sequence shown here is derived from an EMBL/GenBank/DDBJ whole genome shotgun (WGS) entry which is preliminary data.</text>
</comment>
<reference evidence="6 7" key="1">
    <citation type="journal article" date="2013" name="ISME J.">
        <title>Comparative genomics of pathogenic lineages of Vibrio nigripulchritudo identifies virulence-associated traits.</title>
        <authorList>
            <person name="Goudenege D."/>
            <person name="Labreuche Y."/>
            <person name="Krin E."/>
            <person name="Ansquer D."/>
            <person name="Mangenot S."/>
            <person name="Calteau A."/>
            <person name="Medigue C."/>
            <person name="Mazel D."/>
            <person name="Polz M.F."/>
            <person name="Le Roux F."/>
        </authorList>
    </citation>
    <scope>NUCLEOTIDE SEQUENCE [LARGE SCALE GENOMIC DNA]</scope>
    <source>
        <strain evidence="6 7">SOn1</strain>
    </source>
</reference>
<evidence type="ECO:0000256" key="3">
    <source>
        <dbReference type="ARBA" id="ARBA00022691"/>
    </source>
</evidence>
<evidence type="ECO:0000313" key="6">
    <source>
        <dbReference type="EMBL" id="CCO47678.1"/>
    </source>
</evidence>
<keyword evidence="2" id="KW-0808">Transferase</keyword>
<dbReference type="GO" id="GO:0008033">
    <property type="term" value="P:tRNA processing"/>
    <property type="evidence" value="ECO:0007669"/>
    <property type="project" value="UniProtKB-KW"/>
</dbReference>
<name>A0AAV2VTC2_9VIBR</name>
<dbReference type="PANTHER" id="PTHR21392:SF1">
    <property type="entry name" value="TRNA-URIDINE AMINOCARBOXYPROPYLTRANSFERASE"/>
    <property type="match status" value="1"/>
</dbReference>
<dbReference type="InterPro" id="IPR039262">
    <property type="entry name" value="DTWD2/TAPT"/>
</dbReference>
<dbReference type="Pfam" id="PF03942">
    <property type="entry name" value="DTW"/>
    <property type="match status" value="1"/>
</dbReference>
<proteinExistence type="predicted"/>
<evidence type="ECO:0000256" key="1">
    <source>
        <dbReference type="ARBA" id="ARBA00012386"/>
    </source>
</evidence>
<sequence>MPTDSDNSACSQCHLTWNCVCDVLPDIRTSWRLVLLTHPNEFRRETNTGQWLEKSFQHCEIIEWNRVAPPERLCALLDDPLVEVFLLFPGENSHPLTPSSFEDSGKHKVFIILDGTWQEAKKMYNRSPWLKALPHWNLKMSGESCYSLRRNQTSGHFCTLEVGIQLLSLSNNSKNEPLRRFFEHYLNVYQAEKSGHQWKGNQHDNNSK</sequence>
<keyword evidence="3" id="KW-0949">S-adenosyl-L-methionine</keyword>
<organism evidence="6 7">
    <name type="scientific">Vibrio nigripulchritudo SOn1</name>
    <dbReference type="NCBI Taxonomy" id="1238450"/>
    <lineage>
        <taxon>Bacteria</taxon>
        <taxon>Pseudomonadati</taxon>
        <taxon>Pseudomonadota</taxon>
        <taxon>Gammaproteobacteria</taxon>
        <taxon>Vibrionales</taxon>
        <taxon>Vibrionaceae</taxon>
        <taxon>Vibrio</taxon>
    </lineage>
</organism>
<dbReference type="RefSeq" id="WP_022612399.1">
    <property type="nucleotide sequence ID" value="NZ_LK391965.1"/>
</dbReference>
<evidence type="ECO:0000256" key="4">
    <source>
        <dbReference type="ARBA" id="ARBA00022694"/>
    </source>
</evidence>
<gene>
    <name evidence="6" type="ORF">VIBNISOn1_330020</name>
</gene>
<dbReference type="Proteomes" id="UP000018211">
    <property type="component" value="Unassembled WGS sequence"/>
</dbReference>
<accession>A0AAV2VTC2</accession>
<dbReference type="SMART" id="SM01144">
    <property type="entry name" value="DTW"/>
    <property type="match status" value="1"/>
</dbReference>
<dbReference type="AlphaFoldDB" id="A0AAV2VTC2"/>
<evidence type="ECO:0000259" key="5">
    <source>
        <dbReference type="SMART" id="SM01144"/>
    </source>
</evidence>
<evidence type="ECO:0000256" key="2">
    <source>
        <dbReference type="ARBA" id="ARBA00022679"/>
    </source>
</evidence>
<evidence type="ECO:0000313" key="7">
    <source>
        <dbReference type="Proteomes" id="UP000018211"/>
    </source>
</evidence>
<dbReference type="GO" id="GO:0016432">
    <property type="term" value="F:tRNA-uridine aminocarboxypropyltransferase activity"/>
    <property type="evidence" value="ECO:0007669"/>
    <property type="project" value="UniProtKB-EC"/>
</dbReference>